<dbReference type="InterPro" id="IPR035922">
    <property type="entry name" value="3H_dom_sf"/>
</dbReference>
<dbReference type="InterPro" id="IPR004173">
    <property type="entry name" value="3H_domain"/>
</dbReference>
<dbReference type="PANTHER" id="PTHR40068:SF1">
    <property type="entry name" value="TRANSCRIPTION REPRESSOR NIAR-RELATED"/>
    <property type="match status" value="1"/>
</dbReference>
<keyword evidence="7" id="KW-1185">Reference proteome</keyword>
<sequence length="174" mass="19216">MTTQERRTAILNAIQKSAQPISAKVLAQQYKVSRQTIVGDIALLRAQGAQIIATVSGYYDQTQTQQTMPYQAQVACQHNQGQTELELTTIVENGGRVIDVTVDHPLYGELTGQLGIGTLTDVKGFMQKMATMPHQKLLSTLTDGIHLHTIECASEQRFKQIVAALKQINIYYNA</sequence>
<dbReference type="AlphaFoldDB" id="A0A0B2XNN5"/>
<keyword evidence="1" id="KW-0533">Nickel</keyword>
<dbReference type="KEGG" id="lcv:FBA2_07680"/>
<dbReference type="OrthoDB" id="9792661at2"/>
<dbReference type="Proteomes" id="UP000825100">
    <property type="component" value="Chromosome"/>
</dbReference>
<reference evidence="4 6" key="1">
    <citation type="submission" date="2018-07" db="EMBL/GenBank/DDBJ databases">
        <title>Lactobacillus curvatus genome sequence.</title>
        <authorList>
            <person name="Prechtl R."/>
        </authorList>
    </citation>
    <scope>NUCLEOTIDE SEQUENCE [LARGE SCALE GENOMIC DNA]</scope>
    <source>
        <strain evidence="4 6">TMW 1.1928</strain>
    </source>
</reference>
<accession>A0A0B2XNN5</accession>
<feature type="domain" description="Helix-turn-helix type 11" evidence="3">
    <location>
        <begin position="6"/>
        <end position="58"/>
    </location>
</feature>
<dbReference type="GeneID" id="49610948"/>
<feature type="binding site" evidence="1">
    <location>
        <position position="148"/>
    </location>
    <ligand>
        <name>Ni(2+)</name>
        <dbReference type="ChEBI" id="CHEBI:49786"/>
    </ligand>
</feature>
<gene>
    <name evidence="4" type="ORF">DT351_02710</name>
    <name evidence="5" type="ORF">LTWDN19_16370</name>
</gene>
<dbReference type="Pfam" id="PF08279">
    <property type="entry name" value="HTH_11"/>
    <property type="match status" value="1"/>
</dbReference>
<dbReference type="RefSeq" id="WP_039098240.1">
    <property type="nucleotide sequence ID" value="NZ_AP024685.1"/>
</dbReference>
<evidence type="ECO:0000256" key="1">
    <source>
        <dbReference type="PIRSR" id="PIRSR037847-1"/>
    </source>
</evidence>
<evidence type="ECO:0000259" key="3">
    <source>
        <dbReference type="Pfam" id="PF08279"/>
    </source>
</evidence>
<dbReference type="Gene3D" id="1.10.10.10">
    <property type="entry name" value="Winged helix-like DNA-binding domain superfamily/Winged helix DNA-binding domain"/>
    <property type="match status" value="1"/>
</dbReference>
<dbReference type="SUPFAM" id="SSF75500">
    <property type="entry name" value="Putative transcriptional regulator TM1602, C-terminal domain"/>
    <property type="match status" value="1"/>
</dbReference>
<dbReference type="STRING" id="28038.BCY75_04540"/>
<dbReference type="InterPro" id="IPR026043">
    <property type="entry name" value="NadR"/>
</dbReference>
<keyword evidence="1" id="KW-0479">Metal-binding</keyword>
<dbReference type="InterPro" id="IPR036390">
    <property type="entry name" value="WH_DNA-bd_sf"/>
</dbReference>
<evidence type="ECO:0000313" key="6">
    <source>
        <dbReference type="Proteomes" id="UP000257607"/>
    </source>
</evidence>
<organism evidence="4 6">
    <name type="scientific">Latilactobacillus curvatus</name>
    <name type="common">Lactobacillus curvatus</name>
    <dbReference type="NCBI Taxonomy" id="28038"/>
    <lineage>
        <taxon>Bacteria</taxon>
        <taxon>Bacillati</taxon>
        <taxon>Bacillota</taxon>
        <taxon>Bacilli</taxon>
        <taxon>Lactobacillales</taxon>
        <taxon>Lactobacillaceae</taxon>
        <taxon>Latilactobacillus</taxon>
    </lineage>
</organism>
<feature type="binding site" evidence="1">
    <location>
        <position position="146"/>
    </location>
    <ligand>
        <name>Ni(2+)</name>
        <dbReference type="ChEBI" id="CHEBI:49786"/>
    </ligand>
</feature>
<protein>
    <submittedName>
        <fullName evidence="4">Transcription repressor NadR</fullName>
    </submittedName>
    <submittedName>
        <fullName evidence="5">Transcriptional regulator</fullName>
    </submittedName>
</protein>
<dbReference type="PIRSF" id="PIRSF037847">
    <property type="entry name" value="NiaR"/>
    <property type="match status" value="1"/>
</dbReference>
<dbReference type="EMBL" id="CP031003">
    <property type="protein sequence ID" value="AXN35329.1"/>
    <property type="molecule type" value="Genomic_DNA"/>
</dbReference>
<feature type="binding site" evidence="1">
    <location>
        <position position="86"/>
    </location>
    <ligand>
        <name>Ni(2+)</name>
        <dbReference type="ChEBI" id="CHEBI:49786"/>
    </ligand>
</feature>
<feature type="binding site" evidence="1">
    <location>
        <position position="78"/>
    </location>
    <ligand>
        <name>Ni(2+)</name>
        <dbReference type="ChEBI" id="CHEBI:49786"/>
    </ligand>
</feature>
<feature type="domain" description="3H" evidence="2">
    <location>
        <begin position="74"/>
        <end position="170"/>
    </location>
</feature>
<dbReference type="Proteomes" id="UP000257607">
    <property type="component" value="Chromosome"/>
</dbReference>
<evidence type="ECO:0000313" key="7">
    <source>
        <dbReference type="Proteomes" id="UP000825100"/>
    </source>
</evidence>
<dbReference type="EMBL" id="AP024685">
    <property type="protein sequence ID" value="BCX31070.1"/>
    <property type="molecule type" value="Genomic_DNA"/>
</dbReference>
<evidence type="ECO:0000313" key="5">
    <source>
        <dbReference type="EMBL" id="BCX31070.1"/>
    </source>
</evidence>
<dbReference type="SUPFAM" id="SSF46785">
    <property type="entry name" value="Winged helix' DNA-binding domain"/>
    <property type="match status" value="1"/>
</dbReference>
<dbReference type="Pfam" id="PF02829">
    <property type="entry name" value="3H"/>
    <property type="match status" value="1"/>
</dbReference>
<name>A0A0B2XNN5_LATCU</name>
<dbReference type="PANTHER" id="PTHR40068">
    <property type="entry name" value="TRANSCRIPTION REPRESSOR NIAR-RELATED"/>
    <property type="match status" value="1"/>
</dbReference>
<dbReference type="InterPro" id="IPR013196">
    <property type="entry name" value="HTH_11"/>
</dbReference>
<dbReference type="InterPro" id="IPR036388">
    <property type="entry name" value="WH-like_DNA-bd_sf"/>
</dbReference>
<evidence type="ECO:0000259" key="2">
    <source>
        <dbReference type="Pfam" id="PF02829"/>
    </source>
</evidence>
<dbReference type="Gene3D" id="3.30.1340.20">
    <property type="entry name" value="3H domain"/>
    <property type="match status" value="1"/>
</dbReference>
<evidence type="ECO:0000313" key="4">
    <source>
        <dbReference type="EMBL" id="AXN35329.1"/>
    </source>
</evidence>
<reference evidence="5 7" key="2">
    <citation type="submission" date="2021-05" db="EMBL/GenBank/DDBJ databases">
        <title>Complete Genome Sequence of Latilactobacillus sp. Strain WDN19, a High D-Aspartate-producing Lactic Acid Bacterium Isolated from a Japanese Pickle.</title>
        <authorList>
            <person name="Kajitani K."/>
            <person name="Takahashi S."/>
        </authorList>
    </citation>
    <scope>NUCLEOTIDE SEQUENCE [LARGE SCALE GENOMIC DNA]</scope>
    <source>
        <strain evidence="5 7">WDN19</strain>
    </source>
</reference>
<proteinExistence type="predicted"/>
<dbReference type="GO" id="GO:0046872">
    <property type="term" value="F:metal ion binding"/>
    <property type="evidence" value="ECO:0007669"/>
    <property type="project" value="UniProtKB-KW"/>
</dbReference>